<protein>
    <submittedName>
        <fullName evidence="1">Uncharacterized protein</fullName>
    </submittedName>
</protein>
<proteinExistence type="predicted"/>
<dbReference type="Proteomes" id="UP000321532">
    <property type="component" value="Unassembled WGS sequence"/>
</dbReference>
<keyword evidence="2" id="KW-1185">Reference proteome</keyword>
<evidence type="ECO:0000313" key="2">
    <source>
        <dbReference type="Proteomes" id="UP000321532"/>
    </source>
</evidence>
<name>A0A512AU80_9BACT</name>
<sequence>MQEYLFDKEALRKLIAESGPDQNRIAITINLERPQDGIQARAIRFEPGSTLQNISVKEAFTAKVAPAPSTQLGGCPNPPGC</sequence>
<dbReference type="RefSeq" id="WP_146895177.1">
    <property type="nucleotide sequence ID" value="NZ_BJYS01000004.1"/>
</dbReference>
<comment type="caution">
    <text evidence="1">The sequence shown here is derived from an EMBL/GenBank/DDBJ whole genome shotgun (WGS) entry which is preliminary data.</text>
</comment>
<gene>
    <name evidence="1" type="ORF">AAE02nite_08010</name>
</gene>
<accession>A0A512AU80</accession>
<reference evidence="1 2" key="1">
    <citation type="submission" date="2019-07" db="EMBL/GenBank/DDBJ databases">
        <title>Whole genome shotgun sequence of Adhaeribacter aerolatus NBRC 106133.</title>
        <authorList>
            <person name="Hosoyama A."/>
            <person name="Uohara A."/>
            <person name="Ohji S."/>
            <person name="Ichikawa N."/>
        </authorList>
    </citation>
    <scope>NUCLEOTIDE SEQUENCE [LARGE SCALE GENOMIC DNA]</scope>
    <source>
        <strain evidence="1 2">NBRC 106133</strain>
    </source>
</reference>
<dbReference type="AlphaFoldDB" id="A0A512AU80"/>
<evidence type="ECO:0000313" key="1">
    <source>
        <dbReference type="EMBL" id="GEO03137.1"/>
    </source>
</evidence>
<dbReference type="EMBL" id="BJYS01000004">
    <property type="protein sequence ID" value="GEO03137.1"/>
    <property type="molecule type" value="Genomic_DNA"/>
</dbReference>
<organism evidence="1 2">
    <name type="scientific">Adhaeribacter aerolatus</name>
    <dbReference type="NCBI Taxonomy" id="670289"/>
    <lineage>
        <taxon>Bacteria</taxon>
        <taxon>Pseudomonadati</taxon>
        <taxon>Bacteroidota</taxon>
        <taxon>Cytophagia</taxon>
        <taxon>Cytophagales</taxon>
        <taxon>Hymenobacteraceae</taxon>
        <taxon>Adhaeribacter</taxon>
    </lineage>
</organism>